<gene>
    <name evidence="1" type="ORF">X975_23452</name>
</gene>
<dbReference type="AlphaFoldDB" id="A0A087T2N6"/>
<name>A0A087T2N6_STEMI</name>
<protein>
    <submittedName>
        <fullName evidence="1">Uncharacterized protein</fullName>
    </submittedName>
</protein>
<keyword evidence="2" id="KW-1185">Reference proteome</keyword>
<feature type="non-terminal residue" evidence="1">
    <location>
        <position position="42"/>
    </location>
</feature>
<dbReference type="Proteomes" id="UP000054359">
    <property type="component" value="Unassembled WGS sequence"/>
</dbReference>
<reference evidence="1 2" key="1">
    <citation type="submission" date="2013-11" db="EMBL/GenBank/DDBJ databases">
        <title>Genome sequencing of Stegodyphus mimosarum.</title>
        <authorList>
            <person name="Bechsgaard J."/>
        </authorList>
    </citation>
    <scope>NUCLEOTIDE SEQUENCE [LARGE SCALE GENOMIC DNA]</scope>
</reference>
<proteinExistence type="predicted"/>
<dbReference type="EMBL" id="KK113118">
    <property type="protein sequence ID" value="KFM59375.1"/>
    <property type="molecule type" value="Genomic_DNA"/>
</dbReference>
<evidence type="ECO:0000313" key="2">
    <source>
        <dbReference type="Proteomes" id="UP000054359"/>
    </source>
</evidence>
<accession>A0A087T2N6</accession>
<sequence length="42" mass="4776">MDLADYSVLPKETFKNVYEPSEDTFILIDALEKDLSLIKSLA</sequence>
<organism evidence="1 2">
    <name type="scientific">Stegodyphus mimosarum</name>
    <name type="common">African social velvet spider</name>
    <dbReference type="NCBI Taxonomy" id="407821"/>
    <lineage>
        <taxon>Eukaryota</taxon>
        <taxon>Metazoa</taxon>
        <taxon>Ecdysozoa</taxon>
        <taxon>Arthropoda</taxon>
        <taxon>Chelicerata</taxon>
        <taxon>Arachnida</taxon>
        <taxon>Araneae</taxon>
        <taxon>Araneomorphae</taxon>
        <taxon>Entelegynae</taxon>
        <taxon>Eresoidea</taxon>
        <taxon>Eresidae</taxon>
        <taxon>Stegodyphus</taxon>
    </lineage>
</organism>
<evidence type="ECO:0000313" key="1">
    <source>
        <dbReference type="EMBL" id="KFM59375.1"/>
    </source>
</evidence>
<dbReference type="OrthoDB" id="406152at2759"/>